<keyword evidence="1" id="KW-1133">Transmembrane helix</keyword>
<accession>A0A4R9APZ1</accession>
<sequence length="222" mass="23747">MSRVTDGHELILGGDPRADLLPPELKAARQGRLLRRVMSIVAASIVLVVITAVATVSLEAASAQSSLAAANAVTGNLLMESAKYSEVRNVQDQIDVTTAARQLAATTEIDWRTYMVAVRASLPTDVTIQSISIGSGSPWQEYEQSSVPLYNPRVASLTLSLTSPTLPAIPMWLTNMRTLPGYADAHPGSVTRTETGEYTVELVININKDARTNRTVEGGTGQ</sequence>
<name>A0A4R9APZ1_9MICO</name>
<keyword evidence="1" id="KW-0812">Transmembrane</keyword>
<keyword evidence="3" id="KW-1185">Reference proteome</keyword>
<dbReference type="Proteomes" id="UP000298154">
    <property type="component" value="Unassembled WGS sequence"/>
</dbReference>
<dbReference type="RefSeq" id="WP_134555406.1">
    <property type="nucleotide sequence ID" value="NZ_SOHK01000009.1"/>
</dbReference>
<organism evidence="2 3">
    <name type="scientific">Cryobacterium ruanii</name>
    <dbReference type="NCBI Taxonomy" id="1259197"/>
    <lineage>
        <taxon>Bacteria</taxon>
        <taxon>Bacillati</taxon>
        <taxon>Actinomycetota</taxon>
        <taxon>Actinomycetes</taxon>
        <taxon>Micrococcales</taxon>
        <taxon>Microbacteriaceae</taxon>
        <taxon>Cryobacterium</taxon>
    </lineage>
</organism>
<evidence type="ECO:0000313" key="2">
    <source>
        <dbReference type="EMBL" id="TFD66911.1"/>
    </source>
</evidence>
<protein>
    <recommendedName>
        <fullName evidence="4">Fimbrial assembly protein</fullName>
    </recommendedName>
</protein>
<feature type="transmembrane region" description="Helical" evidence="1">
    <location>
        <begin position="37"/>
        <end position="58"/>
    </location>
</feature>
<evidence type="ECO:0000256" key="1">
    <source>
        <dbReference type="SAM" id="Phobius"/>
    </source>
</evidence>
<proteinExistence type="predicted"/>
<reference evidence="2 3" key="1">
    <citation type="submission" date="2019-03" db="EMBL/GenBank/DDBJ databases">
        <title>Genomics of glacier-inhabiting Cryobacterium strains.</title>
        <authorList>
            <person name="Liu Q."/>
            <person name="Xin Y.-H."/>
        </authorList>
    </citation>
    <scope>NUCLEOTIDE SEQUENCE [LARGE SCALE GENOMIC DNA]</scope>
    <source>
        <strain evidence="2 3">Sr36</strain>
    </source>
</reference>
<keyword evidence="1" id="KW-0472">Membrane</keyword>
<dbReference type="AlphaFoldDB" id="A0A4R9APZ1"/>
<evidence type="ECO:0008006" key="4">
    <source>
        <dbReference type="Google" id="ProtNLM"/>
    </source>
</evidence>
<comment type="caution">
    <text evidence="2">The sequence shown here is derived from an EMBL/GenBank/DDBJ whole genome shotgun (WGS) entry which is preliminary data.</text>
</comment>
<gene>
    <name evidence="2" type="ORF">E3T47_07045</name>
</gene>
<evidence type="ECO:0000313" key="3">
    <source>
        <dbReference type="Proteomes" id="UP000298154"/>
    </source>
</evidence>
<dbReference type="EMBL" id="SOHK01000009">
    <property type="protein sequence ID" value="TFD66911.1"/>
    <property type="molecule type" value="Genomic_DNA"/>
</dbReference>
<dbReference type="OrthoDB" id="5196233at2"/>